<evidence type="ECO:0000313" key="2">
    <source>
        <dbReference type="EMBL" id="GAH81228.1"/>
    </source>
</evidence>
<dbReference type="Pfam" id="PF06114">
    <property type="entry name" value="Peptidase_M78"/>
    <property type="match status" value="1"/>
</dbReference>
<proteinExistence type="predicted"/>
<sequence>GRESMESPFSGFCLYDEKFPIIYANNSKSDTRQIFTLFHELSHLLLGTGGVDTRLDDYIHLLKGDARKTEILCNRFAGSFLVPDDDFNKRIAGISINETLIQKMAKQYCVSREVILRKFLDINLIDQSYYEGQVSQWARAVPSKSGSGGNYYLTKGAYLGEHYIDMAFSRYLQKKISVEQLANYLGVKVKNIAGMELQLFRRGEAV</sequence>
<gene>
    <name evidence="2" type="ORF">S03H2_61142</name>
</gene>
<reference evidence="2" key="1">
    <citation type="journal article" date="2014" name="Front. Microbiol.">
        <title>High frequency of phylogenetically diverse reductive dehalogenase-homologous genes in deep subseafloor sedimentary metagenomes.</title>
        <authorList>
            <person name="Kawai M."/>
            <person name="Futagami T."/>
            <person name="Toyoda A."/>
            <person name="Takaki Y."/>
            <person name="Nishi S."/>
            <person name="Hori S."/>
            <person name="Arai W."/>
            <person name="Tsubouchi T."/>
            <person name="Morono Y."/>
            <person name="Uchiyama I."/>
            <person name="Ito T."/>
            <person name="Fujiyama A."/>
            <person name="Inagaki F."/>
            <person name="Takami H."/>
        </authorList>
    </citation>
    <scope>NUCLEOTIDE SEQUENCE</scope>
    <source>
        <strain evidence="2">Expedition CK06-06</strain>
    </source>
</reference>
<dbReference type="PANTHER" id="PTHR43236">
    <property type="entry name" value="ANTITOXIN HIGA1"/>
    <property type="match status" value="1"/>
</dbReference>
<protein>
    <recommendedName>
        <fullName evidence="1">IrrE N-terminal-like domain-containing protein</fullName>
    </recommendedName>
</protein>
<dbReference type="InterPro" id="IPR052345">
    <property type="entry name" value="Rad_response_metalloprotease"/>
</dbReference>
<comment type="caution">
    <text evidence="2">The sequence shown here is derived from an EMBL/GenBank/DDBJ whole genome shotgun (WGS) entry which is preliminary data.</text>
</comment>
<feature type="domain" description="IrrE N-terminal-like" evidence="1">
    <location>
        <begin position="15"/>
        <end position="118"/>
    </location>
</feature>
<dbReference type="EMBL" id="BARU01039450">
    <property type="protein sequence ID" value="GAH81228.1"/>
    <property type="molecule type" value="Genomic_DNA"/>
</dbReference>
<evidence type="ECO:0000259" key="1">
    <source>
        <dbReference type="Pfam" id="PF06114"/>
    </source>
</evidence>
<organism evidence="2">
    <name type="scientific">marine sediment metagenome</name>
    <dbReference type="NCBI Taxonomy" id="412755"/>
    <lineage>
        <taxon>unclassified sequences</taxon>
        <taxon>metagenomes</taxon>
        <taxon>ecological metagenomes</taxon>
    </lineage>
</organism>
<accession>X1KGN6</accession>
<name>X1KGN6_9ZZZZ</name>
<dbReference type="AlphaFoldDB" id="X1KGN6"/>
<dbReference type="Gene3D" id="1.10.10.2910">
    <property type="match status" value="1"/>
</dbReference>
<dbReference type="PANTHER" id="PTHR43236:SF2">
    <property type="entry name" value="BLL0069 PROTEIN"/>
    <property type="match status" value="1"/>
</dbReference>
<feature type="non-terminal residue" evidence="2">
    <location>
        <position position="1"/>
    </location>
</feature>
<dbReference type="InterPro" id="IPR010359">
    <property type="entry name" value="IrrE_HExxH"/>
</dbReference>